<evidence type="ECO:0000256" key="8">
    <source>
        <dbReference type="RuleBase" id="RU003994"/>
    </source>
</evidence>
<proteinExistence type="inferred from homology"/>
<evidence type="ECO:0000256" key="3">
    <source>
        <dbReference type="ARBA" id="ARBA00010387"/>
    </source>
</evidence>
<dbReference type="STRING" id="461836.A0A0L0D6I6"/>
<dbReference type="GO" id="GO:0006096">
    <property type="term" value="P:glycolytic process"/>
    <property type="evidence" value="ECO:0007669"/>
    <property type="project" value="UniProtKB-UniPathway"/>
</dbReference>
<dbReference type="Gene3D" id="3.20.20.70">
    <property type="entry name" value="Aldolase class I"/>
    <property type="match status" value="1"/>
</dbReference>
<dbReference type="PROSITE" id="PS00158">
    <property type="entry name" value="ALDOLASE_CLASS_I"/>
    <property type="match status" value="1"/>
</dbReference>
<dbReference type="Pfam" id="PF00274">
    <property type="entry name" value="Glycolytic"/>
    <property type="match status" value="1"/>
</dbReference>
<dbReference type="RefSeq" id="XP_013758981.1">
    <property type="nucleotide sequence ID" value="XM_013903527.1"/>
</dbReference>
<dbReference type="GO" id="GO:0004332">
    <property type="term" value="F:fructose-bisphosphate aldolase activity"/>
    <property type="evidence" value="ECO:0007669"/>
    <property type="project" value="UniProtKB-EC"/>
</dbReference>
<evidence type="ECO:0000256" key="6">
    <source>
        <dbReference type="ARBA" id="ARBA00023239"/>
    </source>
</evidence>
<evidence type="ECO:0000256" key="4">
    <source>
        <dbReference type="ARBA" id="ARBA00013068"/>
    </source>
</evidence>
<dbReference type="PANTHER" id="PTHR11627">
    <property type="entry name" value="FRUCTOSE-BISPHOSPHATE ALDOLASE"/>
    <property type="match status" value="1"/>
</dbReference>
<keyword evidence="5 8" id="KW-0324">Glycolysis</keyword>
<dbReference type="eggNOG" id="KOG1557">
    <property type="taxonomic scope" value="Eukaryota"/>
</dbReference>
<dbReference type="FunFam" id="3.20.20.70:FF:000140">
    <property type="entry name" value="Fructose-bisphosphate aldolase"/>
    <property type="match status" value="1"/>
</dbReference>
<dbReference type="EC" id="4.1.2.13" evidence="4 8"/>
<organism evidence="9 10">
    <name type="scientific">Thecamonas trahens ATCC 50062</name>
    <dbReference type="NCBI Taxonomy" id="461836"/>
    <lineage>
        <taxon>Eukaryota</taxon>
        <taxon>Apusozoa</taxon>
        <taxon>Apusomonadida</taxon>
        <taxon>Apusomonadidae</taxon>
        <taxon>Thecamonas</taxon>
    </lineage>
</organism>
<comment type="similarity">
    <text evidence="3 8">Belongs to the class I fructose-bisphosphate aldolase family.</text>
</comment>
<dbReference type="SUPFAM" id="SSF51569">
    <property type="entry name" value="Aldolase"/>
    <property type="match status" value="1"/>
</dbReference>
<protein>
    <recommendedName>
        <fullName evidence="4 8">Fructose-bisphosphate aldolase</fullName>
        <ecNumber evidence="4 8">4.1.2.13</ecNumber>
    </recommendedName>
</protein>
<evidence type="ECO:0000313" key="10">
    <source>
        <dbReference type="Proteomes" id="UP000054408"/>
    </source>
</evidence>
<dbReference type="OMA" id="WRAVITI"/>
<evidence type="ECO:0000256" key="1">
    <source>
        <dbReference type="ARBA" id="ARBA00000441"/>
    </source>
</evidence>
<dbReference type="InterPro" id="IPR029768">
    <property type="entry name" value="Aldolase_I_AS"/>
</dbReference>
<comment type="pathway">
    <text evidence="2">Carbohydrate degradation; glycolysis; D-glyceraldehyde 3-phosphate and glycerone phosphate from D-glucose: step 4/4.</text>
</comment>
<dbReference type="InterPro" id="IPR000741">
    <property type="entry name" value="FBA_I"/>
</dbReference>
<accession>A0A0L0D6I6</accession>
<keyword evidence="6 8" id="KW-0456">Lyase</keyword>
<dbReference type="CDD" id="cd00948">
    <property type="entry name" value="FBP_aldolase_I_a"/>
    <property type="match status" value="1"/>
</dbReference>
<evidence type="ECO:0000256" key="7">
    <source>
        <dbReference type="ARBA" id="ARBA00023270"/>
    </source>
</evidence>
<dbReference type="GeneID" id="25563752"/>
<sequence length="358" mass="38294">MAATHPFRDELIATASTIGTPGKGILAADESTGTIGKRFANINVENNAENRRAYRELLVTTEGLEEHISGVILFDETARDTVSDGRTMIECLTSRGIVAGIKVDKGPRNVFSGIEGETVTQGLDNLDVRAAEYYAMGCRFAKWRAVLKIDVASGAPSALAIHENAVTLARYAQICQQNGLAPIVEPEILMDGTHDLATAVAVNVKVQAAVIEALHEHNVLLEGCILKPNMVVPGQDCPTRASPQDIAKATITTLRRTIPPALPSINFLSGGLSEEQATVYLNEMNKLPGRPWTVAFSYGRALQKSVLEAWSGSADNVPAAQAALLERAKANGLATLGQYESDGTVAEDSSLFESNYVY</sequence>
<reference evidence="9 10" key="1">
    <citation type="submission" date="2010-05" db="EMBL/GenBank/DDBJ databases">
        <title>The Genome Sequence of Thecamonas trahens ATCC 50062.</title>
        <authorList>
            <consortium name="The Broad Institute Genome Sequencing Platform"/>
            <person name="Russ C."/>
            <person name="Cuomo C."/>
            <person name="Shea T."/>
            <person name="Young S.K."/>
            <person name="Zeng Q."/>
            <person name="Koehrsen M."/>
            <person name="Haas B."/>
            <person name="Borodovsky M."/>
            <person name="Guigo R."/>
            <person name="Alvarado L."/>
            <person name="Berlin A."/>
            <person name="Bochicchio J."/>
            <person name="Borenstein D."/>
            <person name="Chapman S."/>
            <person name="Chen Z."/>
            <person name="Freedman E."/>
            <person name="Gellesch M."/>
            <person name="Goldberg J."/>
            <person name="Griggs A."/>
            <person name="Gujja S."/>
            <person name="Heilman E."/>
            <person name="Heiman D."/>
            <person name="Hepburn T."/>
            <person name="Howarth C."/>
            <person name="Jen D."/>
            <person name="Larson L."/>
            <person name="Mehta T."/>
            <person name="Park D."/>
            <person name="Pearson M."/>
            <person name="Roberts A."/>
            <person name="Saif S."/>
            <person name="Shenoy N."/>
            <person name="Sisk P."/>
            <person name="Stolte C."/>
            <person name="Sykes S."/>
            <person name="Thomson T."/>
            <person name="Walk T."/>
            <person name="White J."/>
            <person name="Yandava C."/>
            <person name="Burger G."/>
            <person name="Gray M.W."/>
            <person name="Holland P.W.H."/>
            <person name="King N."/>
            <person name="Lang F.B.F."/>
            <person name="Roger A.J."/>
            <person name="Ruiz-Trillo I."/>
            <person name="Lander E."/>
            <person name="Nusbaum C."/>
        </authorList>
    </citation>
    <scope>NUCLEOTIDE SEQUENCE [LARGE SCALE GENOMIC DNA]</scope>
    <source>
        <strain evidence="9 10">ATCC 50062</strain>
    </source>
</reference>
<dbReference type="InterPro" id="IPR013785">
    <property type="entry name" value="Aldolase_TIM"/>
</dbReference>
<keyword evidence="7" id="KW-0704">Schiff base</keyword>
<evidence type="ECO:0000256" key="5">
    <source>
        <dbReference type="ARBA" id="ARBA00023152"/>
    </source>
</evidence>
<evidence type="ECO:0000256" key="2">
    <source>
        <dbReference type="ARBA" id="ARBA00004714"/>
    </source>
</evidence>
<dbReference type="Proteomes" id="UP000054408">
    <property type="component" value="Unassembled WGS sequence"/>
</dbReference>
<dbReference type="NCBIfam" id="NF033379">
    <property type="entry name" value="FrucBisAld_I"/>
    <property type="match status" value="1"/>
</dbReference>
<evidence type="ECO:0000313" key="9">
    <source>
        <dbReference type="EMBL" id="KNC47964.1"/>
    </source>
</evidence>
<dbReference type="EMBL" id="GL349449">
    <property type="protein sequence ID" value="KNC47964.1"/>
    <property type="molecule type" value="Genomic_DNA"/>
</dbReference>
<dbReference type="OrthoDB" id="36455at2759"/>
<name>A0A0L0D6I6_THETB</name>
<keyword evidence="10" id="KW-1185">Reference proteome</keyword>
<dbReference type="AlphaFoldDB" id="A0A0L0D6I6"/>
<comment type="catalytic activity">
    <reaction evidence="1 8">
        <text>beta-D-fructose 1,6-bisphosphate = D-glyceraldehyde 3-phosphate + dihydroxyacetone phosphate</text>
        <dbReference type="Rhea" id="RHEA:14729"/>
        <dbReference type="ChEBI" id="CHEBI:32966"/>
        <dbReference type="ChEBI" id="CHEBI:57642"/>
        <dbReference type="ChEBI" id="CHEBI:59776"/>
        <dbReference type="EC" id="4.1.2.13"/>
    </reaction>
</comment>
<gene>
    <name evidence="9" type="ORF">AMSG_04198</name>
</gene>
<dbReference type="UniPathway" id="UPA00109">
    <property type="reaction ID" value="UER00183"/>
</dbReference>